<gene>
    <name evidence="1" type="ORF">K239x_49460</name>
</gene>
<sequence>MTSNISRRRFQQSLAAGLGSMSASGWFGDFARAAVADPQRKRHCILLWMSGGPSQTDTFDLKPNHENGGEFKETQTKVPGLRFSEHLPKLAEMSDQLAILRGMSTKEGDHGRGTYLMRTGQKPMGPERFPTLGASLANQLGHDGVKLPSNVSIGSFRALNQDAFSPGFLGPKFGPLFVGASDVPGSMRNDSNGFPRLEVQSMKRAAGITEERMEQRLQFWSKLQSDFVASRQGGAAVSHQEVYQGALRLMNSEDAIAFNLSEESQKTREAYGANVFGQGCLLARRLVERGVPFVEVSLGTGSGGIGWDTHSNNFAAVKDLSTILDDGWSSLMKDLADRGLLESTTILWMGEFGRTPTINNSSGRDHFPQAWSTVLAGGGIKGGQAYGQTSEDGNSVVDGKVGVQDLMATLVRALGLPSDVSNQSPSGRPIPLSDGSAIKELLA</sequence>
<dbReference type="SUPFAM" id="SSF53649">
    <property type="entry name" value="Alkaline phosphatase-like"/>
    <property type="match status" value="1"/>
</dbReference>
<dbReference type="RefSeq" id="WP_145420747.1">
    <property type="nucleotide sequence ID" value="NZ_CP036526.1"/>
</dbReference>
<organism evidence="1 2">
    <name type="scientific">Stieleria marina</name>
    <dbReference type="NCBI Taxonomy" id="1930275"/>
    <lineage>
        <taxon>Bacteria</taxon>
        <taxon>Pseudomonadati</taxon>
        <taxon>Planctomycetota</taxon>
        <taxon>Planctomycetia</taxon>
        <taxon>Pirellulales</taxon>
        <taxon>Pirellulaceae</taxon>
        <taxon>Stieleria</taxon>
    </lineage>
</organism>
<proteinExistence type="predicted"/>
<dbReference type="InterPro" id="IPR006311">
    <property type="entry name" value="TAT_signal"/>
</dbReference>
<dbReference type="InterPro" id="IPR017850">
    <property type="entry name" value="Alkaline_phosphatase_core_sf"/>
</dbReference>
<dbReference type="InterPro" id="IPR010869">
    <property type="entry name" value="DUF1501"/>
</dbReference>
<dbReference type="AlphaFoldDB" id="A0A517P0N1"/>
<dbReference type="PANTHER" id="PTHR43737">
    <property type="entry name" value="BLL7424 PROTEIN"/>
    <property type="match status" value="1"/>
</dbReference>
<dbReference type="EMBL" id="CP036526">
    <property type="protein sequence ID" value="QDT12931.1"/>
    <property type="molecule type" value="Genomic_DNA"/>
</dbReference>
<protein>
    <recommendedName>
        <fullName evidence="3">Sulfatase</fullName>
    </recommendedName>
</protein>
<evidence type="ECO:0000313" key="1">
    <source>
        <dbReference type="EMBL" id="QDT12931.1"/>
    </source>
</evidence>
<evidence type="ECO:0008006" key="3">
    <source>
        <dbReference type="Google" id="ProtNLM"/>
    </source>
</evidence>
<accession>A0A517P0N1</accession>
<dbReference type="Pfam" id="PF07394">
    <property type="entry name" value="DUF1501"/>
    <property type="match status" value="1"/>
</dbReference>
<reference evidence="1 2" key="1">
    <citation type="submission" date="2019-02" db="EMBL/GenBank/DDBJ databases">
        <title>Deep-cultivation of Planctomycetes and their phenomic and genomic characterization uncovers novel biology.</title>
        <authorList>
            <person name="Wiegand S."/>
            <person name="Jogler M."/>
            <person name="Boedeker C."/>
            <person name="Pinto D."/>
            <person name="Vollmers J."/>
            <person name="Rivas-Marin E."/>
            <person name="Kohn T."/>
            <person name="Peeters S.H."/>
            <person name="Heuer A."/>
            <person name="Rast P."/>
            <person name="Oberbeckmann S."/>
            <person name="Bunk B."/>
            <person name="Jeske O."/>
            <person name="Meyerdierks A."/>
            <person name="Storesund J.E."/>
            <person name="Kallscheuer N."/>
            <person name="Luecker S."/>
            <person name="Lage O.M."/>
            <person name="Pohl T."/>
            <person name="Merkel B.J."/>
            <person name="Hornburger P."/>
            <person name="Mueller R.-W."/>
            <person name="Bruemmer F."/>
            <person name="Labrenz M."/>
            <person name="Spormann A.M."/>
            <person name="Op den Camp H."/>
            <person name="Overmann J."/>
            <person name="Amann R."/>
            <person name="Jetten M.S.M."/>
            <person name="Mascher T."/>
            <person name="Medema M.H."/>
            <person name="Devos D.P."/>
            <person name="Kaster A.-K."/>
            <person name="Ovreas L."/>
            <person name="Rohde M."/>
            <person name="Galperin M.Y."/>
            <person name="Jogler C."/>
        </authorList>
    </citation>
    <scope>NUCLEOTIDE SEQUENCE [LARGE SCALE GENOMIC DNA]</scope>
    <source>
        <strain evidence="1 2">K23_9</strain>
    </source>
</reference>
<evidence type="ECO:0000313" key="2">
    <source>
        <dbReference type="Proteomes" id="UP000319817"/>
    </source>
</evidence>
<dbReference type="PROSITE" id="PS51318">
    <property type="entry name" value="TAT"/>
    <property type="match status" value="1"/>
</dbReference>
<dbReference type="OrthoDB" id="127333at2"/>
<keyword evidence="2" id="KW-1185">Reference proteome</keyword>
<name>A0A517P0N1_9BACT</name>
<dbReference type="PANTHER" id="PTHR43737:SF1">
    <property type="entry name" value="DUF1501 DOMAIN-CONTAINING PROTEIN"/>
    <property type="match status" value="1"/>
</dbReference>
<dbReference type="Proteomes" id="UP000319817">
    <property type="component" value="Chromosome"/>
</dbReference>